<dbReference type="WBParaSite" id="GPLIN_001559700">
    <property type="protein sequence ID" value="GPLIN_001559700"/>
    <property type="gene ID" value="GPLIN_001559700"/>
</dbReference>
<organism evidence="1 2">
    <name type="scientific">Globodera pallida</name>
    <name type="common">Potato cyst nematode worm</name>
    <name type="synonym">Heterodera pallida</name>
    <dbReference type="NCBI Taxonomy" id="36090"/>
    <lineage>
        <taxon>Eukaryota</taxon>
        <taxon>Metazoa</taxon>
        <taxon>Ecdysozoa</taxon>
        <taxon>Nematoda</taxon>
        <taxon>Chromadorea</taxon>
        <taxon>Rhabditida</taxon>
        <taxon>Tylenchina</taxon>
        <taxon>Tylenchomorpha</taxon>
        <taxon>Tylenchoidea</taxon>
        <taxon>Heteroderidae</taxon>
        <taxon>Heteroderinae</taxon>
        <taxon>Globodera</taxon>
    </lineage>
</organism>
<keyword evidence="1" id="KW-1185">Reference proteome</keyword>
<evidence type="ECO:0000313" key="2">
    <source>
        <dbReference type="WBParaSite" id="GPLIN_001559700"/>
    </source>
</evidence>
<proteinExistence type="predicted"/>
<evidence type="ECO:0000313" key="1">
    <source>
        <dbReference type="Proteomes" id="UP000050741"/>
    </source>
</evidence>
<reference evidence="1" key="2">
    <citation type="submission" date="2014-05" db="EMBL/GenBank/DDBJ databases">
        <title>The genome and life-stage specific transcriptomes of Globodera pallida elucidate key aspects of plant parasitism by a cyst nematode.</title>
        <authorList>
            <person name="Cotton J.A."/>
            <person name="Lilley C.J."/>
            <person name="Jones L.M."/>
            <person name="Kikuchi T."/>
            <person name="Reid A.J."/>
            <person name="Thorpe P."/>
            <person name="Tsai I.J."/>
            <person name="Beasley H."/>
            <person name="Blok V."/>
            <person name="Cock P.J.A."/>
            <person name="Van den Akker S.E."/>
            <person name="Holroyd N."/>
            <person name="Hunt M."/>
            <person name="Mantelin S."/>
            <person name="Naghra H."/>
            <person name="Pain A."/>
            <person name="Palomares-Rius J.E."/>
            <person name="Zarowiecki M."/>
            <person name="Berriman M."/>
            <person name="Jones J.T."/>
            <person name="Urwin P.E."/>
        </authorList>
    </citation>
    <scope>NUCLEOTIDE SEQUENCE [LARGE SCALE GENOMIC DNA]</scope>
    <source>
        <strain evidence="1">Lindley</strain>
    </source>
</reference>
<reference evidence="2" key="3">
    <citation type="submission" date="2016-06" db="UniProtKB">
        <authorList>
            <consortium name="WormBaseParasite"/>
        </authorList>
    </citation>
    <scope>IDENTIFICATION</scope>
</reference>
<reference evidence="1" key="1">
    <citation type="submission" date="2013-12" db="EMBL/GenBank/DDBJ databases">
        <authorList>
            <person name="Aslett M."/>
        </authorList>
    </citation>
    <scope>NUCLEOTIDE SEQUENCE [LARGE SCALE GENOMIC DNA]</scope>
    <source>
        <strain evidence="1">Lindley</strain>
    </source>
</reference>
<dbReference type="Proteomes" id="UP000050741">
    <property type="component" value="Unassembled WGS sequence"/>
</dbReference>
<name>A0A183CRT9_GLOPA</name>
<accession>A0A183CRT9</accession>
<dbReference type="AlphaFoldDB" id="A0A183CRT9"/>
<sequence>MSDNKSEEEQQQQMEGIFICADVWHGAFAFLDPFELGLKMALISDRLDVLVDVHFKSRKWSMGWLEIRRAQPSKCSLSHWGMRIRRAKPSKCSLSNWGMRIRRAADGNGAEIVKRSGERLPIPQGPIPKNVTGFEGISICYVDQTVIKFLERILFDSSGTTVGISTSDNQSRSWEIIRQNI</sequence>
<protein>
    <submittedName>
        <fullName evidence="2">CN hydrolase domain-containing protein</fullName>
    </submittedName>
</protein>